<sequence length="170" mass="18444">MRPTYAWATARNAALIVGLYYLLPVEETRDGRLALVRLGGFVLGTALLVWGVAREARRQAEADRGTLPLSGLILLTISGVTLFALADFAVATWTTGQFADLRTKTDALYFAVATLATVGYGDIHAEGQLARGLLIVQMAFNLVVLASAASLMSLRIKDRVIRSRHEKPDE</sequence>
<protein>
    <submittedName>
        <fullName evidence="3">Potassium channel family protein</fullName>
    </submittedName>
</protein>
<dbReference type="Gene3D" id="1.10.287.70">
    <property type="match status" value="1"/>
</dbReference>
<feature type="domain" description="Potassium channel" evidence="2">
    <location>
        <begin position="81"/>
        <end position="151"/>
    </location>
</feature>
<dbReference type="EMBL" id="JBHUFV010000022">
    <property type="protein sequence ID" value="MFD1932944.1"/>
    <property type="molecule type" value="Genomic_DNA"/>
</dbReference>
<evidence type="ECO:0000313" key="3">
    <source>
        <dbReference type="EMBL" id="MFD1932944.1"/>
    </source>
</evidence>
<keyword evidence="1" id="KW-0812">Transmembrane</keyword>
<dbReference type="InterPro" id="IPR013099">
    <property type="entry name" value="K_chnl_dom"/>
</dbReference>
<evidence type="ECO:0000256" key="1">
    <source>
        <dbReference type="SAM" id="Phobius"/>
    </source>
</evidence>
<feature type="transmembrane region" description="Helical" evidence="1">
    <location>
        <begin position="35"/>
        <end position="53"/>
    </location>
</feature>
<proteinExistence type="predicted"/>
<feature type="transmembrane region" description="Helical" evidence="1">
    <location>
        <begin position="73"/>
        <end position="95"/>
    </location>
</feature>
<keyword evidence="3" id="KW-0406">Ion transport</keyword>
<feature type="transmembrane region" description="Helical" evidence="1">
    <location>
        <begin position="6"/>
        <end position="23"/>
    </location>
</feature>
<keyword evidence="1" id="KW-0472">Membrane</keyword>
<dbReference type="Proteomes" id="UP001597368">
    <property type="component" value="Unassembled WGS sequence"/>
</dbReference>
<evidence type="ECO:0000313" key="4">
    <source>
        <dbReference type="Proteomes" id="UP001597368"/>
    </source>
</evidence>
<keyword evidence="3" id="KW-0407">Ion channel</keyword>
<dbReference type="Pfam" id="PF07885">
    <property type="entry name" value="Ion_trans_2"/>
    <property type="match status" value="1"/>
</dbReference>
<dbReference type="SUPFAM" id="SSF81324">
    <property type="entry name" value="Voltage-gated potassium channels"/>
    <property type="match status" value="1"/>
</dbReference>
<dbReference type="GO" id="GO:0034220">
    <property type="term" value="P:monoatomic ion transmembrane transport"/>
    <property type="evidence" value="ECO:0007669"/>
    <property type="project" value="UniProtKB-KW"/>
</dbReference>
<dbReference type="RefSeq" id="WP_379572983.1">
    <property type="nucleotide sequence ID" value="NZ_JBHUFV010000022.1"/>
</dbReference>
<keyword evidence="4" id="KW-1185">Reference proteome</keyword>
<reference evidence="4" key="1">
    <citation type="journal article" date="2019" name="Int. J. Syst. Evol. Microbiol.">
        <title>The Global Catalogue of Microorganisms (GCM) 10K type strain sequencing project: providing services to taxonomists for standard genome sequencing and annotation.</title>
        <authorList>
            <consortium name="The Broad Institute Genomics Platform"/>
            <consortium name="The Broad Institute Genome Sequencing Center for Infectious Disease"/>
            <person name="Wu L."/>
            <person name="Ma J."/>
        </authorList>
    </citation>
    <scope>NUCLEOTIDE SEQUENCE [LARGE SCALE GENOMIC DNA]</scope>
    <source>
        <strain evidence="4">ICMP 6774ER</strain>
    </source>
</reference>
<accession>A0ABW4SVG3</accession>
<name>A0ABW4SVG3_9ACTN</name>
<gene>
    <name evidence="3" type="ORF">ACFSKW_15820</name>
</gene>
<evidence type="ECO:0000259" key="2">
    <source>
        <dbReference type="Pfam" id="PF07885"/>
    </source>
</evidence>
<keyword evidence="3" id="KW-0813">Transport</keyword>
<feature type="transmembrane region" description="Helical" evidence="1">
    <location>
        <begin position="129"/>
        <end position="154"/>
    </location>
</feature>
<keyword evidence="1" id="KW-1133">Transmembrane helix</keyword>
<organism evidence="3 4">
    <name type="scientific">Nonomuraea mangrovi</name>
    <dbReference type="NCBI Taxonomy" id="2316207"/>
    <lineage>
        <taxon>Bacteria</taxon>
        <taxon>Bacillati</taxon>
        <taxon>Actinomycetota</taxon>
        <taxon>Actinomycetes</taxon>
        <taxon>Streptosporangiales</taxon>
        <taxon>Streptosporangiaceae</taxon>
        <taxon>Nonomuraea</taxon>
    </lineage>
</organism>
<comment type="caution">
    <text evidence="3">The sequence shown here is derived from an EMBL/GenBank/DDBJ whole genome shotgun (WGS) entry which is preliminary data.</text>
</comment>